<sequence>MMNRDSLAKFKAESWKSGHTRNMRTLYLRNVPDDVMDRLERMARAAGTSVTAVAIRELDAATRRVDNAVLLATLPDLDISTETIVEQLESERR</sequence>
<organism evidence="1 2">
    <name type="scientific">Mycolicibacterium frederiksbergense</name>
    <dbReference type="NCBI Taxonomy" id="117567"/>
    <lineage>
        <taxon>Bacteria</taxon>
        <taxon>Bacillati</taxon>
        <taxon>Actinomycetota</taxon>
        <taxon>Actinomycetes</taxon>
        <taxon>Mycobacteriales</taxon>
        <taxon>Mycobacteriaceae</taxon>
        <taxon>Mycolicibacterium</taxon>
    </lineage>
</organism>
<gene>
    <name evidence="1" type="ORF">M2272_004651</name>
</gene>
<dbReference type="Proteomes" id="UP001160130">
    <property type="component" value="Unassembled WGS sequence"/>
</dbReference>
<accession>A0ABT6L6M6</accession>
<protein>
    <recommendedName>
        <fullName evidence="3">Antitoxin</fullName>
    </recommendedName>
</protein>
<evidence type="ECO:0000313" key="1">
    <source>
        <dbReference type="EMBL" id="MDH6197995.1"/>
    </source>
</evidence>
<keyword evidence="2" id="KW-1185">Reference proteome</keyword>
<evidence type="ECO:0000313" key="2">
    <source>
        <dbReference type="Proteomes" id="UP001160130"/>
    </source>
</evidence>
<name>A0ABT6L6M6_9MYCO</name>
<proteinExistence type="predicted"/>
<dbReference type="InterPro" id="IPR010985">
    <property type="entry name" value="Ribbon_hlx_hlx"/>
</dbReference>
<dbReference type="EMBL" id="JARXVE010000008">
    <property type="protein sequence ID" value="MDH6197995.1"/>
    <property type="molecule type" value="Genomic_DNA"/>
</dbReference>
<comment type="caution">
    <text evidence="1">The sequence shown here is derived from an EMBL/GenBank/DDBJ whole genome shotgun (WGS) entry which is preliminary data.</text>
</comment>
<dbReference type="SUPFAM" id="SSF47598">
    <property type="entry name" value="Ribbon-helix-helix"/>
    <property type="match status" value="1"/>
</dbReference>
<evidence type="ECO:0008006" key="3">
    <source>
        <dbReference type="Google" id="ProtNLM"/>
    </source>
</evidence>
<reference evidence="1 2" key="1">
    <citation type="submission" date="2023-04" db="EMBL/GenBank/DDBJ databases">
        <title>Forest soil microbial communities from Buena Vista Peninsula, Colon Province, Panama.</title>
        <authorList>
            <person name="Bouskill N."/>
        </authorList>
    </citation>
    <scope>NUCLEOTIDE SEQUENCE [LARGE SCALE GENOMIC DNA]</scope>
    <source>
        <strain evidence="1 2">AC80</strain>
    </source>
</reference>